<name>A0A5J4TRW2_9EUKA</name>
<proteinExistence type="predicted"/>
<dbReference type="Proteomes" id="UP000324800">
    <property type="component" value="Unassembled WGS sequence"/>
</dbReference>
<organism evidence="2 3">
    <name type="scientific">Streblomastix strix</name>
    <dbReference type="NCBI Taxonomy" id="222440"/>
    <lineage>
        <taxon>Eukaryota</taxon>
        <taxon>Metamonada</taxon>
        <taxon>Preaxostyla</taxon>
        <taxon>Oxymonadida</taxon>
        <taxon>Streblomastigidae</taxon>
        <taxon>Streblomastix</taxon>
    </lineage>
</organism>
<keyword evidence="1" id="KW-1133">Transmembrane helix</keyword>
<reference evidence="2 3" key="1">
    <citation type="submission" date="2019-03" db="EMBL/GenBank/DDBJ databases">
        <title>Single cell metagenomics reveals metabolic interactions within the superorganism composed of flagellate Streblomastix strix and complex community of Bacteroidetes bacteria on its surface.</title>
        <authorList>
            <person name="Treitli S.C."/>
            <person name="Kolisko M."/>
            <person name="Husnik F."/>
            <person name="Keeling P."/>
            <person name="Hampl V."/>
        </authorList>
    </citation>
    <scope>NUCLEOTIDE SEQUENCE [LARGE SCALE GENOMIC DNA]</scope>
    <source>
        <strain evidence="2">ST1C</strain>
    </source>
</reference>
<dbReference type="EMBL" id="SNRW01026658">
    <property type="protein sequence ID" value="KAA6360642.1"/>
    <property type="molecule type" value="Genomic_DNA"/>
</dbReference>
<keyword evidence="1" id="KW-0812">Transmembrane</keyword>
<evidence type="ECO:0000256" key="1">
    <source>
        <dbReference type="SAM" id="Phobius"/>
    </source>
</evidence>
<accession>A0A5J4TRW2</accession>
<evidence type="ECO:0000313" key="3">
    <source>
        <dbReference type="Proteomes" id="UP000324800"/>
    </source>
</evidence>
<gene>
    <name evidence="2" type="ORF">EZS28_043831</name>
</gene>
<sequence>MLLASQAKNSLSLFDCNCCLQTMNDIASRSDKKNAAKDIVLNTATEALSQDNCIVPVNNKAACAPLEDAQCEQIHHYCEKDEMAHQQQRSSVSRPLCYINTNRNIRTVNEQINNTLTKLHSPDIQQAERLKLNYSKYCISRTVYIVALFAFVIIVSCAYQFITCKHLIQKLSIYIKAEEI</sequence>
<keyword evidence="1" id="KW-0472">Membrane</keyword>
<dbReference type="AlphaFoldDB" id="A0A5J4TRW2"/>
<protein>
    <submittedName>
        <fullName evidence="2">Uncharacterized protein</fullName>
    </submittedName>
</protein>
<evidence type="ECO:0000313" key="2">
    <source>
        <dbReference type="EMBL" id="KAA6360642.1"/>
    </source>
</evidence>
<comment type="caution">
    <text evidence="2">The sequence shown here is derived from an EMBL/GenBank/DDBJ whole genome shotgun (WGS) entry which is preliminary data.</text>
</comment>
<feature type="transmembrane region" description="Helical" evidence="1">
    <location>
        <begin position="143"/>
        <end position="162"/>
    </location>
</feature>